<dbReference type="InterPro" id="IPR006206">
    <property type="entry name" value="Mevalonate/galactokinase"/>
</dbReference>
<dbReference type="InterPro" id="IPR020568">
    <property type="entry name" value="Ribosomal_Su5_D2-typ_SF"/>
</dbReference>
<dbReference type="InterPro" id="IPR000705">
    <property type="entry name" value="Galactokinase"/>
</dbReference>
<reference evidence="9" key="1">
    <citation type="journal article" date="2015" name="Genom Data">
        <title>Genome sequences of six Phytophthora species associated with forests in New Zealand.</title>
        <authorList>
            <person name="Studholme D.J."/>
            <person name="McDougal R.L."/>
            <person name="Sambles C."/>
            <person name="Hansen E."/>
            <person name="Hardy G."/>
            <person name="Grant M."/>
            <person name="Ganley R.J."/>
            <person name="Williams N.M."/>
        </authorList>
    </citation>
    <scope>NUCLEOTIDE SEQUENCE</scope>
    <source>
        <strain evidence="9">NZFS 2646</strain>
        <strain evidence="10">NZFS 3630</strain>
    </source>
</reference>
<dbReference type="InterPro" id="IPR014721">
    <property type="entry name" value="Ribsml_uS5_D2-typ_fold_subgr"/>
</dbReference>
<dbReference type="AlphaFoldDB" id="A0A3R7HLQ1"/>
<dbReference type="PIRSF" id="PIRSF000530">
    <property type="entry name" value="Galactokinase"/>
    <property type="match status" value="1"/>
</dbReference>
<gene>
    <name evidence="11" type="ORF">BBO99_00002319</name>
    <name evidence="9" type="ORF">JM16_001949</name>
    <name evidence="10" type="ORF">JM18_001938</name>
</gene>
<dbReference type="SUPFAM" id="SSF55060">
    <property type="entry name" value="GHMP Kinase, C-terminal domain"/>
    <property type="match status" value="1"/>
</dbReference>
<evidence type="ECO:0000259" key="7">
    <source>
        <dbReference type="Pfam" id="PF08544"/>
    </source>
</evidence>
<feature type="domain" description="GHMP kinase N-terminal" evidence="6">
    <location>
        <begin position="143"/>
        <end position="221"/>
    </location>
</feature>
<evidence type="ECO:0000313" key="12">
    <source>
        <dbReference type="Proteomes" id="UP000285624"/>
    </source>
</evidence>
<dbReference type="InterPro" id="IPR036554">
    <property type="entry name" value="GHMP_kinase_C_sf"/>
</dbReference>
<reference evidence="11 12" key="2">
    <citation type="submission" date="2018-07" db="EMBL/GenBank/DDBJ databases">
        <title>Genome sequencing of oomycete isolates from Chile give support for New Zealand origin for Phytophthora kernoviae and make available the first Nothophytophthora sp. genome.</title>
        <authorList>
            <person name="Studholme D.J."/>
            <person name="Sanfuentes E."/>
            <person name="Panda P."/>
            <person name="Hill R."/>
            <person name="Sambles C."/>
            <person name="Grant M."/>
            <person name="Williams N.M."/>
            <person name="Mcdougal R.L."/>
        </authorList>
    </citation>
    <scope>NUCLEOTIDE SEQUENCE [LARGE SCALE GENOMIC DNA]</scope>
    <source>
        <strain evidence="11">Chile4</strain>
    </source>
</reference>
<dbReference type="InterPro" id="IPR006203">
    <property type="entry name" value="GHMP_knse_ATP-bd_CS"/>
</dbReference>
<accession>A0A3R7HLQ1</accession>
<name>A0A3R7HLQ1_9STRA</name>
<dbReference type="Proteomes" id="UP000285624">
    <property type="component" value="Unassembled WGS sequence"/>
</dbReference>
<dbReference type="EMBL" id="MBDN02000038">
    <property type="protein sequence ID" value="RLN83212.1"/>
    <property type="molecule type" value="Genomic_DNA"/>
</dbReference>
<keyword evidence="5" id="KW-0067">ATP-binding</keyword>
<proteinExistence type="inferred from homology"/>
<dbReference type="Pfam" id="PF08544">
    <property type="entry name" value="GHMP_kinases_C"/>
    <property type="match status" value="1"/>
</dbReference>
<dbReference type="Proteomes" id="UP000785171">
    <property type="component" value="Unassembled WGS sequence"/>
</dbReference>
<dbReference type="Gene3D" id="3.30.230.10">
    <property type="match status" value="1"/>
</dbReference>
<reference evidence="9" key="3">
    <citation type="submission" date="2020-06" db="EMBL/GenBank/DDBJ databases">
        <authorList>
            <person name="Studholme D.J."/>
        </authorList>
    </citation>
    <scope>NUCLEOTIDE SEQUENCE</scope>
    <source>
        <strain evidence="9">NZFS 2646</strain>
        <strain evidence="10">NZFS 3630</strain>
    </source>
</reference>
<evidence type="ECO:0000256" key="3">
    <source>
        <dbReference type="ARBA" id="ARBA00022741"/>
    </source>
</evidence>
<dbReference type="PROSITE" id="PS00627">
    <property type="entry name" value="GHMP_KINASES_ATP"/>
    <property type="match status" value="1"/>
</dbReference>
<dbReference type="GO" id="GO:0004335">
    <property type="term" value="F:galactokinase activity"/>
    <property type="evidence" value="ECO:0007669"/>
    <property type="project" value="InterPro"/>
</dbReference>
<dbReference type="GO" id="GO:0005524">
    <property type="term" value="F:ATP binding"/>
    <property type="evidence" value="ECO:0007669"/>
    <property type="project" value="UniProtKB-KW"/>
</dbReference>
<evidence type="ECO:0000256" key="2">
    <source>
        <dbReference type="ARBA" id="ARBA00022679"/>
    </source>
</evidence>
<keyword evidence="4" id="KW-0418">Kinase</keyword>
<evidence type="ECO:0000313" key="9">
    <source>
        <dbReference type="EMBL" id="KAG2529756.1"/>
    </source>
</evidence>
<dbReference type="STRING" id="325452.A0A3R7HLQ1"/>
<dbReference type="PROSITE" id="PS00106">
    <property type="entry name" value="GALACTOKINASE"/>
    <property type="match status" value="1"/>
</dbReference>
<dbReference type="InterPro" id="IPR019539">
    <property type="entry name" value="GalKase_N"/>
</dbReference>
<keyword evidence="12" id="KW-1185">Reference proteome</keyword>
<dbReference type="PRINTS" id="PR00473">
    <property type="entry name" value="GALCTOKINASE"/>
</dbReference>
<dbReference type="GO" id="GO:0006012">
    <property type="term" value="P:galactose metabolic process"/>
    <property type="evidence" value="ECO:0007669"/>
    <property type="project" value="InterPro"/>
</dbReference>
<feature type="domain" description="GHMP kinase C-terminal" evidence="7">
    <location>
        <begin position="351"/>
        <end position="415"/>
    </location>
</feature>
<dbReference type="Pfam" id="PF10509">
    <property type="entry name" value="GalKase_gal_bdg"/>
    <property type="match status" value="1"/>
</dbReference>
<dbReference type="PANTHER" id="PTHR10457">
    <property type="entry name" value="MEVALONATE KINASE/GALACTOKINASE"/>
    <property type="match status" value="1"/>
</dbReference>
<evidence type="ECO:0000313" key="11">
    <source>
        <dbReference type="EMBL" id="RLN83212.1"/>
    </source>
</evidence>
<dbReference type="InterPro" id="IPR019741">
    <property type="entry name" value="Galactokinase_CS"/>
</dbReference>
<dbReference type="Gene3D" id="3.30.70.890">
    <property type="entry name" value="GHMP kinase, C-terminal domain"/>
    <property type="match status" value="1"/>
</dbReference>
<dbReference type="PRINTS" id="PR00959">
    <property type="entry name" value="MEVGALKINASE"/>
</dbReference>
<dbReference type="PANTHER" id="PTHR10457:SF7">
    <property type="entry name" value="GALACTOKINASE-RELATED"/>
    <property type="match status" value="1"/>
</dbReference>
<dbReference type="InterPro" id="IPR006204">
    <property type="entry name" value="GHMP_kinase_N_dom"/>
</dbReference>
<evidence type="ECO:0000313" key="10">
    <source>
        <dbReference type="EMBL" id="KAG2530995.1"/>
    </source>
</evidence>
<keyword evidence="3" id="KW-0547">Nucleotide-binding</keyword>
<evidence type="ECO:0000256" key="5">
    <source>
        <dbReference type="ARBA" id="ARBA00022840"/>
    </source>
</evidence>
<dbReference type="SUPFAM" id="SSF54211">
    <property type="entry name" value="Ribosomal protein S5 domain 2-like"/>
    <property type="match status" value="1"/>
</dbReference>
<evidence type="ECO:0000259" key="6">
    <source>
        <dbReference type="Pfam" id="PF00288"/>
    </source>
</evidence>
<dbReference type="EMBL" id="JPWV03000025">
    <property type="protein sequence ID" value="KAG2529756.1"/>
    <property type="molecule type" value="Genomic_DNA"/>
</dbReference>
<evidence type="ECO:0008006" key="13">
    <source>
        <dbReference type="Google" id="ProtNLM"/>
    </source>
</evidence>
<dbReference type="Proteomes" id="UP000792063">
    <property type="component" value="Unassembled WGS sequence"/>
</dbReference>
<dbReference type="InterPro" id="IPR013750">
    <property type="entry name" value="GHMP_kinase_C_dom"/>
</dbReference>
<organism evidence="11 12">
    <name type="scientific">Phytophthora kernoviae</name>
    <dbReference type="NCBI Taxonomy" id="325452"/>
    <lineage>
        <taxon>Eukaryota</taxon>
        <taxon>Sar</taxon>
        <taxon>Stramenopiles</taxon>
        <taxon>Oomycota</taxon>
        <taxon>Peronosporomycetes</taxon>
        <taxon>Peronosporales</taxon>
        <taxon>Peronosporaceae</taxon>
        <taxon>Phytophthora</taxon>
    </lineage>
</organism>
<protein>
    <recommendedName>
        <fullName evidence="13">Galactokinase</fullName>
    </recommendedName>
</protein>
<keyword evidence="2" id="KW-0808">Transferase</keyword>
<feature type="domain" description="Galactokinase N-terminal" evidence="8">
    <location>
        <begin position="30"/>
        <end position="76"/>
    </location>
</feature>
<evidence type="ECO:0000256" key="1">
    <source>
        <dbReference type="ARBA" id="ARBA00006566"/>
    </source>
</evidence>
<comment type="similarity">
    <text evidence="1">Belongs to the GHMP kinase family. GalK subfamily.</text>
</comment>
<comment type="caution">
    <text evidence="11">The sequence shown here is derived from an EMBL/GenBank/DDBJ whole genome shotgun (WGS) entry which is preliminary data.</text>
</comment>
<dbReference type="EMBL" id="JPWU03000024">
    <property type="protein sequence ID" value="KAG2530995.1"/>
    <property type="molecule type" value="Genomic_DNA"/>
</dbReference>
<dbReference type="Pfam" id="PF00288">
    <property type="entry name" value="GHMP_kinases_N"/>
    <property type="match status" value="1"/>
</dbReference>
<evidence type="ECO:0000256" key="4">
    <source>
        <dbReference type="ARBA" id="ARBA00022777"/>
    </source>
</evidence>
<dbReference type="GO" id="GO:0005829">
    <property type="term" value="C:cytosol"/>
    <property type="evidence" value="ECO:0007669"/>
    <property type="project" value="TreeGrafter"/>
</dbReference>
<evidence type="ECO:0000259" key="8">
    <source>
        <dbReference type="Pfam" id="PF10509"/>
    </source>
</evidence>
<sequence length="453" mass="48684">MDTARFQALALPASDAHSAASQRLLQVADAFTRHFGGPPIGIVRAPGRVNLIGEHVDYEGYSVLPMAIQQSVYVAFGVFNTPQIDSCSGGVNVLSIANAKTQYRGVTVSLKAQESENMAKLEQEGASWAKYVLCGVLGVRDEFPEVFQGKERELKLLVDGDIPAGCGLSSSSALVVASALATSGTLKQQLPGRMELAELCRRAEHRVGTMGGGMDQAVACLAQRGVALHLDFAVAPAQNNHINRLVDIQKALEAARGERVRLKELCELATIHCPLDEYSIDKLEEEYGESLSGLFKGSSLEAATTAVVASAKVFKLQQRACHVWSEAERVELFRATCAELAKGGQPTSKEKELQILGRIMSSSHHSCQTLYECSCPELDSLVTKAMVAGALGARLTGAGWGGCIVALVWKTKVSSFMEAIRYSYYEERGITPADTLYAMFESSPADGADIFRA</sequence>